<evidence type="ECO:0000256" key="1">
    <source>
        <dbReference type="ARBA" id="ARBA00022448"/>
    </source>
</evidence>
<keyword evidence="10" id="KW-1185">Reference proteome</keyword>
<reference evidence="10" key="1">
    <citation type="submission" date="2024-06" db="EMBL/GenBank/DDBJ databases">
        <title>Multi-omics analyses provide insights into the biosynthesis of the anticancer antibiotic pleurotin in Hohenbuehelia grisea.</title>
        <authorList>
            <person name="Weaver J.A."/>
            <person name="Alberti F."/>
        </authorList>
    </citation>
    <scope>NUCLEOTIDE SEQUENCE [LARGE SCALE GENOMIC DNA]</scope>
    <source>
        <strain evidence="10">T-177</strain>
    </source>
</reference>
<dbReference type="PANTHER" id="PTHR14146:SF0">
    <property type="entry name" value="EXOCYST COMPLEX COMPONENT 4"/>
    <property type="match status" value="1"/>
</dbReference>
<gene>
    <name evidence="9" type="ORF">HGRIS_008128</name>
</gene>
<feature type="compositionally biased region" description="Basic and acidic residues" evidence="6">
    <location>
        <begin position="69"/>
        <end position="79"/>
    </location>
</feature>
<evidence type="ECO:0000313" key="9">
    <source>
        <dbReference type="EMBL" id="KAL0951436.1"/>
    </source>
</evidence>
<dbReference type="PANTHER" id="PTHR14146">
    <property type="entry name" value="EXOCYST COMPLEX COMPONENT 4"/>
    <property type="match status" value="1"/>
</dbReference>
<feature type="compositionally biased region" description="Basic and acidic residues" evidence="6">
    <location>
        <begin position="166"/>
        <end position="181"/>
    </location>
</feature>
<feature type="compositionally biased region" description="Low complexity" evidence="6">
    <location>
        <begin position="33"/>
        <end position="50"/>
    </location>
</feature>
<evidence type="ECO:0000259" key="7">
    <source>
        <dbReference type="Pfam" id="PF04048"/>
    </source>
</evidence>
<evidence type="ECO:0000259" key="8">
    <source>
        <dbReference type="Pfam" id="PF20652"/>
    </source>
</evidence>
<dbReference type="Proteomes" id="UP001556367">
    <property type="component" value="Unassembled WGS sequence"/>
</dbReference>
<dbReference type="InterPro" id="IPR039682">
    <property type="entry name" value="Sec8/EXOC4"/>
</dbReference>
<dbReference type="Pfam" id="PF20652">
    <property type="entry name" value="Sec8_C"/>
    <property type="match status" value="1"/>
</dbReference>
<dbReference type="InterPro" id="IPR048630">
    <property type="entry name" value="Sec8_M"/>
</dbReference>
<feature type="region of interest" description="Disordered" evidence="6">
    <location>
        <begin position="150"/>
        <end position="199"/>
    </location>
</feature>
<keyword evidence="2 4" id="KW-0268">Exocytosis</keyword>
<feature type="coiled-coil region" evidence="5">
    <location>
        <begin position="280"/>
        <end position="307"/>
    </location>
</feature>
<feature type="compositionally biased region" description="Polar residues" evidence="6">
    <location>
        <begin position="14"/>
        <end position="26"/>
    </location>
</feature>
<feature type="compositionally biased region" description="Low complexity" evidence="6">
    <location>
        <begin position="440"/>
        <end position="462"/>
    </location>
</feature>
<keyword evidence="5" id="KW-0175">Coiled coil</keyword>
<evidence type="ECO:0000256" key="6">
    <source>
        <dbReference type="SAM" id="MobiDB-lite"/>
    </source>
</evidence>
<comment type="similarity">
    <text evidence="4">Belongs to the SEC8 family.</text>
</comment>
<organism evidence="9 10">
    <name type="scientific">Hohenbuehelia grisea</name>
    <dbReference type="NCBI Taxonomy" id="104357"/>
    <lineage>
        <taxon>Eukaryota</taxon>
        <taxon>Fungi</taxon>
        <taxon>Dikarya</taxon>
        <taxon>Basidiomycota</taxon>
        <taxon>Agaricomycotina</taxon>
        <taxon>Agaricomycetes</taxon>
        <taxon>Agaricomycetidae</taxon>
        <taxon>Agaricales</taxon>
        <taxon>Pleurotineae</taxon>
        <taxon>Pleurotaceae</taxon>
        <taxon>Hohenbuehelia</taxon>
    </lineage>
</organism>
<evidence type="ECO:0000256" key="3">
    <source>
        <dbReference type="ARBA" id="ARBA00022927"/>
    </source>
</evidence>
<evidence type="ECO:0000256" key="5">
    <source>
        <dbReference type="SAM" id="Coils"/>
    </source>
</evidence>
<protein>
    <recommendedName>
        <fullName evidence="4">Exocyst complex component Sec8</fullName>
    </recommendedName>
</protein>
<feature type="compositionally biased region" description="Pro residues" evidence="6">
    <location>
        <begin position="55"/>
        <end position="66"/>
    </location>
</feature>
<feature type="domain" description="Exocyst complex component Sec8 middle helical bundle" evidence="8">
    <location>
        <begin position="497"/>
        <end position="795"/>
    </location>
</feature>
<dbReference type="EMBL" id="JASNQZ010000011">
    <property type="protein sequence ID" value="KAL0951436.1"/>
    <property type="molecule type" value="Genomic_DNA"/>
</dbReference>
<keyword evidence="3 4" id="KW-0653">Protein transport</keyword>
<feature type="compositionally biased region" description="Polar residues" evidence="6">
    <location>
        <begin position="118"/>
        <end position="130"/>
    </location>
</feature>
<feature type="compositionally biased region" description="Low complexity" evidence="6">
    <location>
        <begin position="477"/>
        <end position="493"/>
    </location>
</feature>
<feature type="region of interest" description="Disordered" evidence="6">
    <location>
        <begin position="1"/>
        <end position="138"/>
    </location>
</feature>
<dbReference type="Pfam" id="PF04048">
    <property type="entry name" value="Sec8_N"/>
    <property type="match status" value="1"/>
</dbReference>
<name>A0ABR3J711_9AGAR</name>
<evidence type="ECO:0000313" key="10">
    <source>
        <dbReference type="Proteomes" id="UP001556367"/>
    </source>
</evidence>
<comment type="function">
    <text evidence="4">Component of the exocyst complex involved in the docking of exocytic vesicles with fusion sites on the plasma membrane.</text>
</comment>
<accession>A0ABR3J711</accession>
<proteinExistence type="inferred from homology"/>
<dbReference type="InterPro" id="IPR007191">
    <property type="entry name" value="Sec8_exocyst_N"/>
</dbReference>
<feature type="domain" description="Exocyst complex component Sec8 N-terminal" evidence="7">
    <location>
        <begin position="202"/>
        <end position="340"/>
    </location>
</feature>
<keyword evidence="1 4" id="KW-0813">Transport</keyword>
<feature type="region of interest" description="Disordered" evidence="6">
    <location>
        <begin position="425"/>
        <end position="495"/>
    </location>
</feature>
<evidence type="ECO:0000256" key="2">
    <source>
        <dbReference type="ARBA" id="ARBA00022483"/>
    </source>
</evidence>
<sequence>MSRAPPFPTRRARSPSQTNGSTTQAATRPLQISRPPSRSTTPSNNTASSSYTRGPPMPMPNGPGPSRPQRSELRGRGSEASESGAGGSRDLYRDSVSTTRSDGSVYRPPRQPPPMLSNIPSGSKQPTKSPVSEDDLTSPSLNSAIAAFQSAGARKRAMTNGSEDMDYQREKQQEYEAEMQRQRRIREKTPGRQPTKPRAGDIDAILDQVKDGWEFVVDPDFNTVDLALQLLDDDSAIGKDMESFRRTKNMLSKALKGSVDKHYKEFADSLPHHSSIMNHLNASQSQVKEARVALQEAKEALGNKRTDLVQLWSRGQTLEEMMRLLDQIEHLKSVPDLLETLISEKRLLQASVLLLRSLKLINKPDMQEIGAVSDLRSYLVSQETALRDILVDELHSHLYLKSFWCESRWGTYSPNQDNLPTVEFEEDRDAAQDPQAVPGSPTSPSSRPSRLTRFLNDLSLRPNDPPLDLDEPNFRNSQKMSSLSNFSSSGASSLPNNPEVDSFAYMETLLESLAVLRQLGSALDTVAQRLPTELFGMVETTLDEASERADYGRRMSSMIMPGTRSTGVYVLAADGASIGFDVPVGPQALVMNPSALRLAALESSAKQVDHETLKDFFWTLYSKLNALAQGLRVIFEVSNRIGSRRDFKDSSGAKPGALFPLSDVWMPVQAEVRTLISDYITDEEQGTASGRNPISSINEVLREGKFNREKIKPVFRFVDTDLKYTTKTLKGHEEDLMGMLKDTVPGLVQGSAETSLQTTLSSVGSDDRLLGAGQRHRLLVRPDAFHVTVLFRPTLCFLERVADILPFGTESARASSVVLDEFVLKVYLPQLEEKVSTLFHEAISGPEAFQPDPFAKRLSPEPLVKASTQLLALINSLCAMLQTSPFHRENYSRLILGVIIQFYQRCSDRYQDLVSTSASKEPGLEANLAFAAQWAQRTELTPCLNELLDTPETDRSKQNQLCRQEINLELDFLGQATVTSADLVPSLRHLAGLCCLYRSVSWFSTALLALKAKTDGSPLSPTNLEPISAMTPFTPYLPVMPIIAQGEALKLPLTKEMSLRFQALLKTYEQLAEVVLHTIRIDVRCRVMHYLDLSMRNGNYQLDREATEPDANISDLNTELVQCEDIVSVHLPKKEQQFVFAGLGVLMEHLLVINGRHLRLANAFGIKKIMRNMLALQQNVKTIMHDPKVVEFERAKQYYSLYFMSPPEMLESIRKKTVFSFDEYQTMLNLQCGVVQSEREVGAAQPADRNYSMYVIELHGLEMGSEP</sequence>
<evidence type="ECO:0000256" key="4">
    <source>
        <dbReference type="RuleBase" id="RU367079"/>
    </source>
</evidence>
<comment type="caution">
    <text evidence="9">The sequence shown here is derived from an EMBL/GenBank/DDBJ whole genome shotgun (WGS) entry which is preliminary data.</text>
</comment>